<keyword evidence="3" id="KW-1185">Reference proteome</keyword>
<dbReference type="AlphaFoldDB" id="A0A5C3LIZ0"/>
<organism evidence="2 3">
    <name type="scientific">Crucibulum laeve</name>
    <dbReference type="NCBI Taxonomy" id="68775"/>
    <lineage>
        <taxon>Eukaryota</taxon>
        <taxon>Fungi</taxon>
        <taxon>Dikarya</taxon>
        <taxon>Basidiomycota</taxon>
        <taxon>Agaricomycotina</taxon>
        <taxon>Agaricomycetes</taxon>
        <taxon>Agaricomycetidae</taxon>
        <taxon>Agaricales</taxon>
        <taxon>Agaricineae</taxon>
        <taxon>Nidulariaceae</taxon>
        <taxon>Crucibulum</taxon>
    </lineage>
</organism>
<keyword evidence="1" id="KW-0812">Transmembrane</keyword>
<sequence>MLEAEELSSLCGQALQYENFNLSQATEKTVAWAGQIGASYIASSLAYNGWAALADTEDPIYVTTYGNPATCYHPMYSLAFLPLAVTFLIIFFWGLVMLLSSSFSQTSMKRWHYGGLQPLVDVLGLNLEEKDSMILELKEHPSMRLEIWGNKCGNIDGANGTSESSSLVQCSQCGHISRNDK</sequence>
<proteinExistence type="predicted"/>
<evidence type="ECO:0000313" key="2">
    <source>
        <dbReference type="EMBL" id="TFK33059.1"/>
    </source>
</evidence>
<protein>
    <submittedName>
        <fullName evidence="2">Uncharacterized protein</fullName>
    </submittedName>
</protein>
<accession>A0A5C3LIZ0</accession>
<evidence type="ECO:0000313" key="3">
    <source>
        <dbReference type="Proteomes" id="UP000308652"/>
    </source>
</evidence>
<reference evidence="2 3" key="1">
    <citation type="journal article" date="2019" name="Nat. Ecol. Evol.">
        <title>Megaphylogeny resolves global patterns of mushroom evolution.</title>
        <authorList>
            <person name="Varga T."/>
            <person name="Krizsan K."/>
            <person name="Foldi C."/>
            <person name="Dima B."/>
            <person name="Sanchez-Garcia M."/>
            <person name="Sanchez-Ramirez S."/>
            <person name="Szollosi G.J."/>
            <person name="Szarkandi J.G."/>
            <person name="Papp V."/>
            <person name="Albert L."/>
            <person name="Andreopoulos W."/>
            <person name="Angelini C."/>
            <person name="Antonin V."/>
            <person name="Barry K.W."/>
            <person name="Bougher N.L."/>
            <person name="Buchanan P."/>
            <person name="Buyck B."/>
            <person name="Bense V."/>
            <person name="Catcheside P."/>
            <person name="Chovatia M."/>
            <person name="Cooper J."/>
            <person name="Damon W."/>
            <person name="Desjardin D."/>
            <person name="Finy P."/>
            <person name="Geml J."/>
            <person name="Haridas S."/>
            <person name="Hughes K."/>
            <person name="Justo A."/>
            <person name="Karasinski D."/>
            <person name="Kautmanova I."/>
            <person name="Kiss B."/>
            <person name="Kocsube S."/>
            <person name="Kotiranta H."/>
            <person name="LaButti K.M."/>
            <person name="Lechner B.E."/>
            <person name="Liimatainen K."/>
            <person name="Lipzen A."/>
            <person name="Lukacs Z."/>
            <person name="Mihaltcheva S."/>
            <person name="Morgado L.N."/>
            <person name="Niskanen T."/>
            <person name="Noordeloos M.E."/>
            <person name="Ohm R.A."/>
            <person name="Ortiz-Santana B."/>
            <person name="Ovrebo C."/>
            <person name="Racz N."/>
            <person name="Riley R."/>
            <person name="Savchenko A."/>
            <person name="Shiryaev A."/>
            <person name="Soop K."/>
            <person name="Spirin V."/>
            <person name="Szebenyi C."/>
            <person name="Tomsovsky M."/>
            <person name="Tulloss R.E."/>
            <person name="Uehling J."/>
            <person name="Grigoriev I.V."/>
            <person name="Vagvolgyi C."/>
            <person name="Papp T."/>
            <person name="Martin F.M."/>
            <person name="Miettinen O."/>
            <person name="Hibbett D.S."/>
            <person name="Nagy L.G."/>
        </authorList>
    </citation>
    <scope>NUCLEOTIDE SEQUENCE [LARGE SCALE GENOMIC DNA]</scope>
    <source>
        <strain evidence="2 3">CBS 166.37</strain>
    </source>
</reference>
<dbReference type="OrthoDB" id="2888370at2759"/>
<name>A0A5C3LIZ0_9AGAR</name>
<dbReference type="Proteomes" id="UP000308652">
    <property type="component" value="Unassembled WGS sequence"/>
</dbReference>
<dbReference type="EMBL" id="ML213656">
    <property type="protein sequence ID" value="TFK33059.1"/>
    <property type="molecule type" value="Genomic_DNA"/>
</dbReference>
<keyword evidence="1" id="KW-1133">Transmembrane helix</keyword>
<evidence type="ECO:0000256" key="1">
    <source>
        <dbReference type="SAM" id="Phobius"/>
    </source>
</evidence>
<feature type="transmembrane region" description="Helical" evidence="1">
    <location>
        <begin position="75"/>
        <end position="100"/>
    </location>
</feature>
<gene>
    <name evidence="2" type="ORF">BDQ12DRAFT_728092</name>
</gene>
<keyword evidence="1" id="KW-0472">Membrane</keyword>